<dbReference type="InterPro" id="IPR045214">
    <property type="entry name" value="Surf1/Surf4"/>
</dbReference>
<accession>K0S972</accession>
<keyword evidence="5" id="KW-0999">Mitochondrion inner membrane</keyword>
<comment type="caution">
    <text evidence="5">Lacks conserved residue(s) required for the propagation of feature annotation.</text>
</comment>
<organism evidence="7 8">
    <name type="scientific">Thalassiosira oceanica</name>
    <name type="common">Marine diatom</name>
    <dbReference type="NCBI Taxonomy" id="159749"/>
    <lineage>
        <taxon>Eukaryota</taxon>
        <taxon>Sar</taxon>
        <taxon>Stramenopiles</taxon>
        <taxon>Ochrophyta</taxon>
        <taxon>Bacillariophyta</taxon>
        <taxon>Coscinodiscophyceae</taxon>
        <taxon>Thalassiosirophycidae</taxon>
        <taxon>Thalassiosirales</taxon>
        <taxon>Thalassiosiraceae</taxon>
        <taxon>Thalassiosira</taxon>
    </lineage>
</organism>
<dbReference type="OrthoDB" id="10040024at2759"/>
<sequence length="361" mass="39933">MNCFAGVNHCRRSVYLHRRHVGPVTRRRNLSAESKHPSATTKLAGGIFFSGLCIGTFGLGVWQTQRYFEKVEMLQKRDDDLSFVPVDFNEWQTEKIVSKEGDESDGGRSYRRVRLQGKFQHVNEVLVGLRGPPAGALSATGPNSGRGGGMSSGTQGYMVVTPLVISVPGAIGGDNGAVTKLQDHSKDGWFHWRRRPGGDSPPKLSGGETGNDKPSQVVWINRGWIPRHYVDSRGGKTTDQWEKPSHIVEITAMESTTETPGRFTPSSRIDSRQTFNKLLWIDRDAIEDMTSVKKGEHPPLFVEIETGKSDTSQAPCFPVKPSVESVGEFKVTPSVHAGYAFTWFGLSSAGVYMTRRLLLRR</sequence>
<evidence type="ECO:0000256" key="1">
    <source>
        <dbReference type="ARBA" id="ARBA00004370"/>
    </source>
</evidence>
<keyword evidence="5" id="KW-0496">Mitochondrion</keyword>
<proteinExistence type="inferred from homology"/>
<evidence type="ECO:0000256" key="4">
    <source>
        <dbReference type="ARBA" id="ARBA00023136"/>
    </source>
</evidence>
<comment type="function">
    <text evidence="5">Probably involved in the biogenesis of the COX complex.</text>
</comment>
<dbReference type="eggNOG" id="KOG1563">
    <property type="taxonomic scope" value="Eukaryota"/>
</dbReference>
<evidence type="ECO:0000313" key="8">
    <source>
        <dbReference type="Proteomes" id="UP000266841"/>
    </source>
</evidence>
<dbReference type="PANTHER" id="PTHR23427">
    <property type="entry name" value="SURFEIT LOCUS PROTEIN"/>
    <property type="match status" value="1"/>
</dbReference>
<comment type="caution">
    <text evidence="7">The sequence shown here is derived from an EMBL/GenBank/DDBJ whole genome shotgun (WGS) entry which is preliminary data.</text>
</comment>
<dbReference type="GO" id="GO:0005743">
    <property type="term" value="C:mitochondrial inner membrane"/>
    <property type="evidence" value="ECO:0007669"/>
    <property type="project" value="UniProtKB-SubCell"/>
</dbReference>
<evidence type="ECO:0000256" key="3">
    <source>
        <dbReference type="ARBA" id="ARBA00022989"/>
    </source>
</evidence>
<comment type="similarity">
    <text evidence="5">Belongs to the SURF1 family.</text>
</comment>
<evidence type="ECO:0000313" key="7">
    <source>
        <dbReference type="EMBL" id="EJK62668.1"/>
    </source>
</evidence>
<dbReference type="AlphaFoldDB" id="K0S972"/>
<dbReference type="CDD" id="cd06662">
    <property type="entry name" value="SURF1"/>
    <property type="match status" value="1"/>
</dbReference>
<dbReference type="InterPro" id="IPR002994">
    <property type="entry name" value="Surf1/Shy1"/>
</dbReference>
<keyword evidence="8" id="KW-1185">Reference proteome</keyword>
<comment type="subcellular location">
    <subcellularLocation>
        <location evidence="1">Membrane</location>
    </subcellularLocation>
    <subcellularLocation>
        <location evidence="5">Mitochondrion inner membrane</location>
        <topology evidence="5">Multi-pass membrane protein</topology>
    </subcellularLocation>
</comment>
<dbReference type="EMBL" id="AGNL01018704">
    <property type="protein sequence ID" value="EJK62668.1"/>
    <property type="molecule type" value="Genomic_DNA"/>
</dbReference>
<protein>
    <recommendedName>
        <fullName evidence="5">SURF1-like protein</fullName>
    </recommendedName>
</protein>
<feature type="region of interest" description="Disordered" evidence="6">
    <location>
        <begin position="187"/>
        <end position="215"/>
    </location>
</feature>
<evidence type="ECO:0000256" key="5">
    <source>
        <dbReference type="RuleBase" id="RU363076"/>
    </source>
</evidence>
<evidence type="ECO:0000256" key="2">
    <source>
        <dbReference type="ARBA" id="ARBA00022692"/>
    </source>
</evidence>
<dbReference type="PROSITE" id="PS50895">
    <property type="entry name" value="SURF1"/>
    <property type="match status" value="1"/>
</dbReference>
<keyword evidence="3 5" id="KW-1133">Transmembrane helix</keyword>
<feature type="transmembrane region" description="Helical" evidence="5">
    <location>
        <begin position="43"/>
        <end position="62"/>
    </location>
</feature>
<dbReference type="PANTHER" id="PTHR23427:SF2">
    <property type="entry name" value="SURFEIT LOCUS PROTEIN 1"/>
    <property type="match status" value="1"/>
</dbReference>
<name>K0S972_THAOC</name>
<keyword evidence="2 5" id="KW-0812">Transmembrane</keyword>
<evidence type="ECO:0000256" key="6">
    <source>
        <dbReference type="SAM" id="MobiDB-lite"/>
    </source>
</evidence>
<reference evidence="7 8" key="1">
    <citation type="journal article" date="2012" name="Genome Biol.">
        <title>Genome and low-iron response of an oceanic diatom adapted to chronic iron limitation.</title>
        <authorList>
            <person name="Lommer M."/>
            <person name="Specht M."/>
            <person name="Roy A.S."/>
            <person name="Kraemer L."/>
            <person name="Andreson R."/>
            <person name="Gutowska M.A."/>
            <person name="Wolf J."/>
            <person name="Bergner S.V."/>
            <person name="Schilhabel M.B."/>
            <person name="Klostermeier U.C."/>
            <person name="Beiko R.G."/>
            <person name="Rosenstiel P."/>
            <person name="Hippler M."/>
            <person name="Laroche J."/>
        </authorList>
    </citation>
    <scope>NUCLEOTIDE SEQUENCE [LARGE SCALE GENOMIC DNA]</scope>
    <source>
        <strain evidence="7 8">CCMP1005</strain>
    </source>
</reference>
<dbReference type="Pfam" id="PF02104">
    <property type="entry name" value="SURF1"/>
    <property type="match status" value="2"/>
</dbReference>
<dbReference type="Proteomes" id="UP000266841">
    <property type="component" value="Unassembled WGS sequence"/>
</dbReference>
<keyword evidence="4 5" id="KW-0472">Membrane</keyword>
<gene>
    <name evidence="7" type="ORF">THAOC_16712</name>
</gene>
<dbReference type="OMA" id="VWQTQRY"/>